<organism evidence="5 6">
    <name type="scientific">Streptomyces camponoticapitis</name>
    <dbReference type="NCBI Taxonomy" id="1616125"/>
    <lineage>
        <taxon>Bacteria</taxon>
        <taxon>Bacillati</taxon>
        <taxon>Actinomycetota</taxon>
        <taxon>Actinomycetes</taxon>
        <taxon>Kitasatosporales</taxon>
        <taxon>Streptomycetaceae</taxon>
        <taxon>Streptomyces</taxon>
    </lineage>
</organism>
<evidence type="ECO:0000256" key="1">
    <source>
        <dbReference type="SAM" id="MobiDB-lite"/>
    </source>
</evidence>
<comment type="caution">
    <text evidence="5">The sequence shown here is derived from an EMBL/GenBank/DDBJ whole genome shotgun (WGS) entry which is preliminary data.</text>
</comment>
<protein>
    <recommendedName>
        <fullName evidence="4">YncI copper-binding domain-containing protein</fullName>
    </recommendedName>
</protein>
<gene>
    <name evidence="5" type="ORF">GCM10011583_35540</name>
</gene>
<dbReference type="InterPro" id="IPR038507">
    <property type="entry name" value="YcnI-like_sf"/>
</dbReference>
<evidence type="ECO:0000313" key="6">
    <source>
        <dbReference type="Proteomes" id="UP000660265"/>
    </source>
</evidence>
<evidence type="ECO:0000313" key="5">
    <source>
        <dbReference type="EMBL" id="GGK00983.1"/>
    </source>
</evidence>
<reference evidence="6" key="1">
    <citation type="journal article" date="2019" name="Int. J. Syst. Evol. Microbiol.">
        <title>The Global Catalogue of Microorganisms (GCM) 10K type strain sequencing project: providing services to taxonomists for standard genome sequencing and annotation.</title>
        <authorList>
            <consortium name="The Broad Institute Genomics Platform"/>
            <consortium name="The Broad Institute Genome Sequencing Center for Infectious Disease"/>
            <person name="Wu L."/>
            <person name="Ma J."/>
        </authorList>
    </citation>
    <scope>NUCLEOTIDE SEQUENCE [LARGE SCALE GENOMIC DNA]</scope>
    <source>
        <strain evidence="6">CGMCC 4.7275</strain>
    </source>
</reference>
<name>A0ABQ2E8M4_9ACTN</name>
<feature type="chain" id="PRO_5046853148" description="YncI copper-binding domain-containing protein" evidence="3">
    <location>
        <begin position="37"/>
        <end position="246"/>
    </location>
</feature>
<dbReference type="Gene3D" id="2.60.40.2230">
    <property type="entry name" value="Uncharacterised protein YcnI-like PF07987, DUF1775"/>
    <property type="match status" value="1"/>
</dbReference>
<feature type="signal peptide" evidence="3">
    <location>
        <begin position="1"/>
        <end position="36"/>
    </location>
</feature>
<sequence length="246" mass="25256">MTRMSGRPFARRLSAVTAFTGLVLAASFTLAVPASAHVEVESKGASALAENVTLDFNAETESDKAGIARLEVVLPEGIEPADITYEDGPAGWKLTATDRGYSVGGPAVAAGEDVAYAVTVRQLPDAESVAFKTLQTYSDGRVDRWIELEEPAGGGHGSLAPILELAPAEPGAKPLSPTPSPEPATETPSSPAEETDTATDSAESSAADTEDEGTNTLAIVAVVVIAVACVGGGAWWFRRRSGAGTS</sequence>
<keyword evidence="2" id="KW-0812">Transmembrane</keyword>
<evidence type="ECO:0000256" key="3">
    <source>
        <dbReference type="SAM" id="SignalP"/>
    </source>
</evidence>
<feature type="compositionally biased region" description="Low complexity" evidence="1">
    <location>
        <begin position="183"/>
        <end position="207"/>
    </location>
</feature>
<keyword evidence="2" id="KW-0472">Membrane</keyword>
<evidence type="ECO:0000256" key="2">
    <source>
        <dbReference type="SAM" id="Phobius"/>
    </source>
</evidence>
<keyword evidence="6" id="KW-1185">Reference proteome</keyword>
<dbReference type="Pfam" id="PF07987">
    <property type="entry name" value="DUF1775"/>
    <property type="match status" value="1"/>
</dbReference>
<keyword evidence="3" id="KW-0732">Signal</keyword>
<dbReference type="EMBL" id="BMMV01000010">
    <property type="protein sequence ID" value="GGK00983.1"/>
    <property type="molecule type" value="Genomic_DNA"/>
</dbReference>
<proteinExistence type="predicted"/>
<feature type="region of interest" description="Disordered" evidence="1">
    <location>
        <begin position="168"/>
        <end position="212"/>
    </location>
</feature>
<evidence type="ECO:0000259" key="4">
    <source>
        <dbReference type="Pfam" id="PF07987"/>
    </source>
</evidence>
<dbReference type="Proteomes" id="UP000660265">
    <property type="component" value="Unassembled WGS sequence"/>
</dbReference>
<dbReference type="InterPro" id="IPR012533">
    <property type="entry name" value="YcnI-copper_dom"/>
</dbReference>
<accession>A0ABQ2E8M4</accession>
<feature type="transmembrane region" description="Helical" evidence="2">
    <location>
        <begin position="217"/>
        <end position="237"/>
    </location>
</feature>
<feature type="domain" description="YncI copper-binding" evidence="4">
    <location>
        <begin position="106"/>
        <end position="164"/>
    </location>
</feature>
<keyword evidence="2" id="KW-1133">Transmembrane helix</keyword>